<dbReference type="GO" id="GO:0005737">
    <property type="term" value="C:cytoplasm"/>
    <property type="evidence" value="ECO:0007669"/>
    <property type="project" value="UniProtKB-SubCell"/>
</dbReference>
<evidence type="ECO:0000259" key="12">
    <source>
        <dbReference type="PROSITE" id="PS51094"/>
    </source>
</evidence>
<dbReference type="GO" id="GO:0016301">
    <property type="term" value="F:kinase activity"/>
    <property type="evidence" value="ECO:0007669"/>
    <property type="project" value="UniProtKB-KW"/>
</dbReference>
<dbReference type="InterPro" id="IPR036095">
    <property type="entry name" value="PTS_EIIB-like_sf"/>
</dbReference>
<dbReference type="Pfam" id="PF00874">
    <property type="entry name" value="PRD"/>
    <property type="match status" value="1"/>
</dbReference>
<dbReference type="InterPro" id="IPR011608">
    <property type="entry name" value="PRD"/>
</dbReference>
<dbReference type="Gene3D" id="3.40.50.2300">
    <property type="match status" value="1"/>
</dbReference>
<dbReference type="Gene3D" id="1.10.1790.10">
    <property type="entry name" value="PRD domain"/>
    <property type="match status" value="1"/>
</dbReference>
<keyword evidence="3" id="KW-0963">Cytoplasm</keyword>
<keyword evidence="2" id="KW-0813">Transport</keyword>
<reference evidence="15 16" key="1">
    <citation type="submission" date="2020-08" db="EMBL/GenBank/DDBJ databases">
        <title>Genomic Encyclopedia of Type Strains, Phase IV (KMG-IV): sequencing the most valuable type-strain genomes for metagenomic binning, comparative biology and taxonomic classification.</title>
        <authorList>
            <person name="Goeker M."/>
        </authorList>
    </citation>
    <scope>NUCLEOTIDE SEQUENCE [LARGE SCALE GENOMIC DNA]</scope>
    <source>
        <strain evidence="15 16">DSM 14925</strain>
    </source>
</reference>
<feature type="domain" description="PTS EIIB type-2" evidence="13">
    <location>
        <begin position="379"/>
        <end position="467"/>
    </location>
</feature>
<evidence type="ECO:0000313" key="16">
    <source>
        <dbReference type="Proteomes" id="UP000562464"/>
    </source>
</evidence>
<dbReference type="SUPFAM" id="SSF52794">
    <property type="entry name" value="PTS system IIB component-like"/>
    <property type="match status" value="1"/>
</dbReference>
<evidence type="ECO:0000256" key="2">
    <source>
        <dbReference type="ARBA" id="ARBA00022448"/>
    </source>
</evidence>
<feature type="domain" description="PRD" evidence="14">
    <location>
        <begin position="270"/>
        <end position="376"/>
    </location>
</feature>
<dbReference type="Proteomes" id="UP000562464">
    <property type="component" value="Unassembled WGS sequence"/>
</dbReference>
<dbReference type="PANTHER" id="PTHR36203:SF1">
    <property type="entry name" value="ASCORBATE-SPECIFIC PTS SYSTEM EIIA COMPONENT"/>
    <property type="match status" value="1"/>
</dbReference>
<keyword evidence="7" id="KW-0418">Kinase</keyword>
<dbReference type="PROSITE" id="PS51094">
    <property type="entry name" value="PTS_EIIA_TYPE_2"/>
    <property type="match status" value="1"/>
</dbReference>
<dbReference type="InterPro" id="IPR051351">
    <property type="entry name" value="Ascorbate-PTS_EIIA_comp"/>
</dbReference>
<dbReference type="GO" id="GO:0009401">
    <property type="term" value="P:phosphoenolpyruvate-dependent sugar phosphotransferase system"/>
    <property type="evidence" value="ECO:0007669"/>
    <property type="project" value="UniProtKB-KW"/>
</dbReference>
<keyword evidence="4" id="KW-0597">Phosphoprotein</keyword>
<evidence type="ECO:0000259" key="13">
    <source>
        <dbReference type="PROSITE" id="PS51099"/>
    </source>
</evidence>
<dbReference type="PANTHER" id="PTHR36203">
    <property type="entry name" value="ASCORBATE-SPECIFIC PTS SYSTEM EIIA COMPONENT"/>
    <property type="match status" value="1"/>
</dbReference>
<dbReference type="InterPro" id="IPR007737">
    <property type="entry name" value="Mga_HTH"/>
</dbReference>
<dbReference type="PROSITE" id="PS51099">
    <property type="entry name" value="PTS_EIIB_TYPE_2"/>
    <property type="match status" value="1"/>
</dbReference>
<dbReference type="PROSITE" id="PS00372">
    <property type="entry name" value="PTS_EIIA_TYPE_2_HIS"/>
    <property type="match status" value="1"/>
</dbReference>
<evidence type="ECO:0000256" key="4">
    <source>
        <dbReference type="ARBA" id="ARBA00022553"/>
    </source>
</evidence>
<dbReference type="RefSeq" id="WP_183539949.1">
    <property type="nucleotide sequence ID" value="NZ_JACHHV010000016.1"/>
</dbReference>
<dbReference type="Pfam" id="PF00359">
    <property type="entry name" value="PTS_EIIA_2"/>
    <property type="match status" value="1"/>
</dbReference>
<dbReference type="AlphaFoldDB" id="A0A841C9C4"/>
<dbReference type="Gene3D" id="3.40.930.10">
    <property type="entry name" value="Mannitol-specific EII, Chain A"/>
    <property type="match status" value="1"/>
</dbReference>
<dbReference type="InterPro" id="IPR002178">
    <property type="entry name" value="PTS_EIIA_type-2_dom"/>
</dbReference>
<evidence type="ECO:0000256" key="3">
    <source>
        <dbReference type="ARBA" id="ARBA00022490"/>
    </source>
</evidence>
<name>A0A841C9C4_9LACT</name>
<feature type="domain" description="PTS EIIA type-2" evidence="12">
    <location>
        <begin position="517"/>
        <end position="660"/>
    </location>
</feature>
<keyword evidence="6" id="KW-0598">Phosphotransferase system</keyword>
<dbReference type="InterPro" id="IPR016152">
    <property type="entry name" value="PTrfase/Anion_transptr"/>
</dbReference>
<dbReference type="EMBL" id="JACHHV010000016">
    <property type="protein sequence ID" value="MBB5888161.1"/>
    <property type="molecule type" value="Genomic_DNA"/>
</dbReference>
<evidence type="ECO:0000256" key="10">
    <source>
        <dbReference type="ARBA" id="ARBA00041175"/>
    </source>
</evidence>
<dbReference type="CDD" id="cd05568">
    <property type="entry name" value="PTS_IIB_bgl_like"/>
    <property type="match status" value="1"/>
</dbReference>
<keyword evidence="8" id="KW-0010">Activator</keyword>
<comment type="subcellular location">
    <subcellularLocation>
        <location evidence="1">Cytoplasm</location>
    </subcellularLocation>
</comment>
<evidence type="ECO:0000256" key="11">
    <source>
        <dbReference type="ARBA" id="ARBA00042072"/>
    </source>
</evidence>
<dbReference type="PROSITE" id="PS51372">
    <property type="entry name" value="PRD_2"/>
    <property type="match status" value="1"/>
</dbReference>
<organism evidence="15 16">
    <name type="scientific">Lactovum miscens</name>
    <dbReference type="NCBI Taxonomy" id="190387"/>
    <lineage>
        <taxon>Bacteria</taxon>
        <taxon>Bacillati</taxon>
        <taxon>Bacillota</taxon>
        <taxon>Bacilli</taxon>
        <taxon>Lactobacillales</taxon>
        <taxon>Streptococcaceae</taxon>
        <taxon>Lactovum</taxon>
    </lineage>
</organism>
<dbReference type="Pfam" id="PF05043">
    <property type="entry name" value="Mga"/>
    <property type="match status" value="1"/>
</dbReference>
<dbReference type="SUPFAM" id="SSF55804">
    <property type="entry name" value="Phoshotransferase/anion transport protein"/>
    <property type="match status" value="1"/>
</dbReference>
<dbReference type="InterPro" id="IPR036634">
    <property type="entry name" value="PRD_sf"/>
</dbReference>
<comment type="function">
    <text evidence="9">The phosphoenolpyruvate-dependent sugar phosphotransferase system (sugar PTS), a major carbohydrate active transport system, catalyzes the phosphorylation of incoming sugar substrates concomitantly with their translocation across the cell membrane. The enzyme II UlaABC PTS system is involved in ascorbate transport.</text>
</comment>
<protein>
    <recommendedName>
        <fullName evidence="10">Ascorbate-specific PTS system EIIA component</fullName>
    </recommendedName>
    <alternativeName>
        <fullName evidence="11">Ascorbate-specific phosphotransferase enzyme IIA component</fullName>
    </alternativeName>
</protein>
<evidence type="ECO:0000256" key="9">
    <source>
        <dbReference type="ARBA" id="ARBA00037387"/>
    </source>
</evidence>
<proteinExistence type="predicted"/>
<dbReference type="GO" id="GO:0008982">
    <property type="term" value="F:protein-N(PI)-phosphohistidine-sugar phosphotransferase activity"/>
    <property type="evidence" value="ECO:0007669"/>
    <property type="project" value="InterPro"/>
</dbReference>
<evidence type="ECO:0000256" key="1">
    <source>
        <dbReference type="ARBA" id="ARBA00004496"/>
    </source>
</evidence>
<dbReference type="InterPro" id="IPR013011">
    <property type="entry name" value="PTS_EIIB_2"/>
</dbReference>
<evidence type="ECO:0000256" key="8">
    <source>
        <dbReference type="ARBA" id="ARBA00023159"/>
    </source>
</evidence>
<sequence length="664" mass="77046">MIGYDLDDLIYSKKRFWKIETIKERTCLNKKEIDTIVDQFNQQFLLQNSTQIESNGRVYAFPENISKLEEARFGILQPNQVSIDKNERQSLLYLFIFLEIGNLSITTFKDHLNTSKNTILSDLKQLRKKIIVEDIEIQYNQSQGFYLVGKEWKIRRFAYQEIQNLKDEYSFYSLSQVLNSQNQLFIAQTNRELKALINLNHLNIVYSRYRPLLFFTSMIFERQKHHIIEKIFPTLVNHFKFGLFELQNEQEQNDLIALLIGASDGAFEDKKLDFLYRTCFEVMENVMKLTAMEFDDFSKTFDALLAHLIPAYFRLIYHLEISNHLLARIKQEYSDLFHLIERALSPLTELTNGITEEELGYFVILFGGEIYKKKHHSSMQAIVLCANGISSSLIMKKRLSDLFPNMEFVIATSIAQLDEIPVHSYDIIFSTLKVESSKKVYLFSPFPKDEEIRKLYNQIVYDFELPSLPLLSEDQLLNSLKPYLKENVILDDVKKILHKKNSLNTREEEKESLMLQDLIKGKNIQFTNQDLNWEEAIALAAQPLLDSDSIEPSYITAITNRIKEFGPFVDLGMGIALPHARPEDGVNKVGMSFLRCEKPVNLLDDPKHEIKIFIVLSAIDNEAHLRALSSLTQILSNREELQRLLDATTVAEVENILSEKGGVE</sequence>
<keyword evidence="16" id="KW-1185">Reference proteome</keyword>
<evidence type="ECO:0000313" key="15">
    <source>
        <dbReference type="EMBL" id="MBB5888161.1"/>
    </source>
</evidence>
<dbReference type="GO" id="GO:0006355">
    <property type="term" value="P:regulation of DNA-templated transcription"/>
    <property type="evidence" value="ECO:0007669"/>
    <property type="project" value="InterPro"/>
</dbReference>
<evidence type="ECO:0000259" key="14">
    <source>
        <dbReference type="PROSITE" id="PS51372"/>
    </source>
</evidence>
<comment type="caution">
    <text evidence="15">The sequence shown here is derived from an EMBL/GenBank/DDBJ whole genome shotgun (WGS) entry which is preliminary data.</text>
</comment>
<evidence type="ECO:0000256" key="5">
    <source>
        <dbReference type="ARBA" id="ARBA00022679"/>
    </source>
</evidence>
<dbReference type="CDD" id="cd00211">
    <property type="entry name" value="PTS_IIA_fru"/>
    <property type="match status" value="1"/>
</dbReference>
<keyword evidence="5" id="KW-0808">Transferase</keyword>
<evidence type="ECO:0000256" key="7">
    <source>
        <dbReference type="ARBA" id="ARBA00022777"/>
    </source>
</evidence>
<gene>
    <name evidence="15" type="ORF">HNQ37_001053</name>
</gene>
<dbReference type="SUPFAM" id="SSF63520">
    <property type="entry name" value="PTS-regulatory domain, PRD"/>
    <property type="match status" value="1"/>
</dbReference>
<evidence type="ECO:0000256" key="6">
    <source>
        <dbReference type="ARBA" id="ARBA00022683"/>
    </source>
</evidence>
<accession>A0A841C9C4</accession>